<evidence type="ECO:0000313" key="4">
    <source>
        <dbReference type="Proteomes" id="UP000053259"/>
    </source>
</evidence>
<keyword evidence="4" id="KW-1185">Reference proteome</keyword>
<sequence>MNKFESAEKGSHSDDSSTTPTVAQQVHPHHHTGFIVHAGQKIKHFVHPKDGRKIHIAQHPEQEQSLRRYLSAIHPETSYDIVIHGSPDHIAVLRESQALRDEERAQLRLRYGADFDRFERIIQELDHLNKELHMVSEHAVQLDANFEKFGYSAHLRTLPASGTTSSSSSTFEGHDHHDEHASTEDYYKAQKKLGQSLVFFKRPMMRQYFHKGLLWRSQSFQEVVSFELFVDLFYVGIIAIAGDAASETPNGESLLKFVVVFTLAWKFWGDVSLYVSWFDADDILRRIIVLFTLTCLLGFTVNIGGAWDTTWPALVSFYLAPKWLSTLYFLWMAYLIPMVRNAMISTAVVTWLPSAFYIASIHVGQWKRQGLIWPAIYLDLFGPAMLVVLERGPKWMGSKMQAWARKTYDFIPGANIEHKIERTNAFVALVFGYSVVALLYQSAVKFSLNAFYGKAVLFLIISFTYNWIYFEIDAFNMHTHAIRRHFWSSLLWLSAHLPFIMAYVLAGAALSKIVLAHDLGNASSEWLAEPYNERSEEKISQGLRWYFCGGLSVSMICMTFISMSHTYRTIPNVRLRKGFRLLYRFAVSIAILLLPLARESLNSLQLVGTCCALVVSILLLEIRGSASSGTTFWGIEEFRRRKGGYSARCHVSRKVLEENIKTGKVVNVEDLAKKEKTTENAREGFTV</sequence>
<name>A0A0D1ZXX7_9PEZI</name>
<keyword evidence="2" id="KW-1133">Transmembrane helix</keyword>
<dbReference type="AlphaFoldDB" id="A0A0D1ZXX7"/>
<dbReference type="STRING" id="253628.A0A0D1ZXX7"/>
<dbReference type="InterPro" id="IPR010640">
    <property type="entry name" value="Low_temperature_requirement_A"/>
</dbReference>
<feature type="transmembrane region" description="Helical" evidence="2">
    <location>
        <begin position="254"/>
        <end position="275"/>
    </location>
</feature>
<feature type="transmembrane region" description="Helical" evidence="2">
    <location>
        <begin position="450"/>
        <end position="469"/>
    </location>
</feature>
<dbReference type="GeneID" id="27317293"/>
<evidence type="ECO:0008006" key="5">
    <source>
        <dbReference type="Google" id="ProtNLM"/>
    </source>
</evidence>
<evidence type="ECO:0000313" key="3">
    <source>
        <dbReference type="EMBL" id="KIV98934.1"/>
    </source>
</evidence>
<evidence type="ECO:0000256" key="2">
    <source>
        <dbReference type="SAM" id="Phobius"/>
    </source>
</evidence>
<keyword evidence="2" id="KW-0812">Transmembrane</keyword>
<feature type="transmembrane region" description="Helical" evidence="2">
    <location>
        <begin position="543"/>
        <end position="561"/>
    </location>
</feature>
<keyword evidence="2" id="KW-0472">Membrane</keyword>
<proteinExistence type="predicted"/>
<evidence type="ECO:0000256" key="1">
    <source>
        <dbReference type="SAM" id="MobiDB-lite"/>
    </source>
</evidence>
<reference evidence="3 4" key="1">
    <citation type="submission" date="2015-01" db="EMBL/GenBank/DDBJ databases">
        <title>The Genome Sequence of Ochroconis gallopava CBS43764.</title>
        <authorList>
            <consortium name="The Broad Institute Genomics Platform"/>
            <person name="Cuomo C."/>
            <person name="de Hoog S."/>
            <person name="Gorbushina A."/>
            <person name="Stielow B."/>
            <person name="Teixiera M."/>
            <person name="Abouelleil A."/>
            <person name="Chapman S.B."/>
            <person name="Priest M."/>
            <person name="Young S.K."/>
            <person name="Wortman J."/>
            <person name="Nusbaum C."/>
            <person name="Birren B."/>
        </authorList>
    </citation>
    <scope>NUCLEOTIDE SEQUENCE [LARGE SCALE GENOMIC DNA]</scope>
    <source>
        <strain evidence="3 4">CBS 43764</strain>
    </source>
</reference>
<feature type="transmembrane region" description="Helical" evidence="2">
    <location>
        <begin position="287"/>
        <end position="307"/>
    </location>
</feature>
<dbReference type="Pfam" id="PF06772">
    <property type="entry name" value="LtrA"/>
    <property type="match status" value="1"/>
</dbReference>
<dbReference type="VEuPathDB" id="FungiDB:PV09_09320"/>
<feature type="transmembrane region" description="Helical" evidence="2">
    <location>
        <begin position="490"/>
        <end position="510"/>
    </location>
</feature>
<accession>A0A0D1ZXX7</accession>
<feature type="transmembrane region" description="Helical" evidence="2">
    <location>
        <begin position="313"/>
        <end position="335"/>
    </location>
</feature>
<protein>
    <recommendedName>
        <fullName evidence="5">Bacterial low temperature requirement A protein-domain-containing protein</fullName>
    </recommendedName>
</protein>
<dbReference type="PANTHER" id="PTHR36840">
    <property type="entry name" value="BLL5714 PROTEIN"/>
    <property type="match status" value="1"/>
</dbReference>
<feature type="transmembrane region" description="Helical" evidence="2">
    <location>
        <begin position="603"/>
        <end position="620"/>
    </location>
</feature>
<feature type="transmembrane region" description="Helical" evidence="2">
    <location>
        <begin position="371"/>
        <end position="389"/>
    </location>
</feature>
<dbReference type="PANTHER" id="PTHR36840:SF1">
    <property type="entry name" value="BLL5714 PROTEIN"/>
    <property type="match status" value="1"/>
</dbReference>
<dbReference type="InParanoid" id="A0A0D1ZXX7"/>
<feature type="compositionally biased region" description="Basic and acidic residues" evidence="1">
    <location>
        <begin position="1"/>
        <end position="15"/>
    </location>
</feature>
<dbReference type="Proteomes" id="UP000053259">
    <property type="component" value="Unassembled WGS sequence"/>
</dbReference>
<feature type="transmembrane region" description="Helical" evidence="2">
    <location>
        <begin position="223"/>
        <end position="242"/>
    </location>
</feature>
<dbReference type="OrthoDB" id="191995at2759"/>
<dbReference type="RefSeq" id="XP_016208804.1">
    <property type="nucleotide sequence ID" value="XM_016363363.1"/>
</dbReference>
<feature type="transmembrane region" description="Helical" evidence="2">
    <location>
        <begin position="581"/>
        <end position="597"/>
    </location>
</feature>
<feature type="transmembrane region" description="Helical" evidence="2">
    <location>
        <begin position="425"/>
        <end position="444"/>
    </location>
</feature>
<organism evidence="3 4">
    <name type="scientific">Verruconis gallopava</name>
    <dbReference type="NCBI Taxonomy" id="253628"/>
    <lineage>
        <taxon>Eukaryota</taxon>
        <taxon>Fungi</taxon>
        <taxon>Dikarya</taxon>
        <taxon>Ascomycota</taxon>
        <taxon>Pezizomycotina</taxon>
        <taxon>Dothideomycetes</taxon>
        <taxon>Pleosporomycetidae</taxon>
        <taxon>Venturiales</taxon>
        <taxon>Sympoventuriaceae</taxon>
        <taxon>Verruconis</taxon>
    </lineage>
</organism>
<dbReference type="EMBL" id="KN847590">
    <property type="protein sequence ID" value="KIV98934.1"/>
    <property type="molecule type" value="Genomic_DNA"/>
</dbReference>
<dbReference type="HOGENOM" id="CLU_022899_1_0_1"/>
<gene>
    <name evidence="3" type="ORF">PV09_09320</name>
</gene>
<feature type="transmembrane region" description="Helical" evidence="2">
    <location>
        <begin position="342"/>
        <end position="359"/>
    </location>
</feature>
<feature type="region of interest" description="Disordered" evidence="1">
    <location>
        <begin position="1"/>
        <end position="27"/>
    </location>
</feature>